<organism evidence="1 2">
    <name type="scientific">Pseudanabaena galeata UHCC 0370</name>
    <dbReference type="NCBI Taxonomy" id="3110310"/>
    <lineage>
        <taxon>Bacteria</taxon>
        <taxon>Bacillati</taxon>
        <taxon>Cyanobacteriota</taxon>
        <taxon>Cyanophyceae</taxon>
        <taxon>Pseudanabaenales</taxon>
        <taxon>Pseudanabaenaceae</taxon>
        <taxon>Pseudanabaena</taxon>
    </lineage>
</organism>
<evidence type="ECO:0000313" key="1">
    <source>
        <dbReference type="EMBL" id="MEA5477943.1"/>
    </source>
</evidence>
<reference evidence="1 2" key="1">
    <citation type="submission" date="2023-12" db="EMBL/GenBank/DDBJ databases">
        <title>Baltic Sea Cyanobacteria.</title>
        <authorList>
            <person name="Delbaje E."/>
            <person name="Fewer D.P."/>
            <person name="Shishido T.K."/>
        </authorList>
    </citation>
    <scope>NUCLEOTIDE SEQUENCE [LARGE SCALE GENOMIC DNA]</scope>
    <source>
        <strain evidence="1 2">UHCC 0370</strain>
    </source>
</reference>
<dbReference type="RefSeq" id="WP_323261535.1">
    <property type="nucleotide sequence ID" value="NZ_JAYGIE010000046.1"/>
</dbReference>
<keyword evidence="2" id="KW-1185">Reference proteome</keyword>
<protein>
    <submittedName>
        <fullName evidence="1">Uncharacterized protein</fullName>
    </submittedName>
</protein>
<dbReference type="Proteomes" id="UP001301388">
    <property type="component" value="Unassembled WGS sequence"/>
</dbReference>
<accession>A0ABU5TJY1</accession>
<proteinExistence type="predicted"/>
<comment type="caution">
    <text evidence="1">The sequence shown here is derived from an EMBL/GenBank/DDBJ whole genome shotgun (WGS) entry which is preliminary data.</text>
</comment>
<sequence>MSLSLLLIAAALAKGKTVLFVAGKMAAVEVVRDQHNSEEVVK</sequence>
<dbReference type="EMBL" id="JAYGIE010000046">
    <property type="protein sequence ID" value="MEA5477943.1"/>
    <property type="molecule type" value="Genomic_DNA"/>
</dbReference>
<evidence type="ECO:0000313" key="2">
    <source>
        <dbReference type="Proteomes" id="UP001301388"/>
    </source>
</evidence>
<gene>
    <name evidence="1" type="ORF">VB774_09955</name>
</gene>
<name>A0ABU5TJY1_9CYAN</name>